<keyword evidence="2" id="KW-1185">Reference proteome</keyword>
<sequence length="159" mass="16849">MDHAPKVLVWNVRGLNARARRTAIRSLVVTTNASIACFQETKMQLVCSSVVLETARILTTMCTCPRTGPVAASCWHGRVERWPSPILFSPPTPCLLRSPPRLASALHGGSPLSTGPNLTTTRLPSCKSSATFATSAPDCGCCAGTSTSYIATRTKTTGT</sequence>
<dbReference type="InterPro" id="IPR036691">
    <property type="entry name" value="Endo/exonu/phosph_ase_sf"/>
</dbReference>
<dbReference type="Gene3D" id="3.60.10.10">
    <property type="entry name" value="Endonuclease/exonuclease/phosphatase"/>
    <property type="match status" value="1"/>
</dbReference>
<dbReference type="SUPFAM" id="SSF56219">
    <property type="entry name" value="DNase I-like"/>
    <property type="match status" value="1"/>
</dbReference>
<dbReference type="Proteomes" id="UP000015105">
    <property type="component" value="Chromosome 1D"/>
</dbReference>
<proteinExistence type="predicted"/>
<dbReference type="Gramene" id="AET1Gv20589400.1">
    <property type="protein sequence ID" value="AET1Gv20589400.1"/>
    <property type="gene ID" value="AET1Gv20589400"/>
</dbReference>
<organism evidence="1 2">
    <name type="scientific">Aegilops tauschii subsp. strangulata</name>
    <name type="common">Goatgrass</name>
    <dbReference type="NCBI Taxonomy" id="200361"/>
    <lineage>
        <taxon>Eukaryota</taxon>
        <taxon>Viridiplantae</taxon>
        <taxon>Streptophyta</taxon>
        <taxon>Embryophyta</taxon>
        <taxon>Tracheophyta</taxon>
        <taxon>Spermatophyta</taxon>
        <taxon>Magnoliopsida</taxon>
        <taxon>Liliopsida</taxon>
        <taxon>Poales</taxon>
        <taxon>Poaceae</taxon>
        <taxon>BOP clade</taxon>
        <taxon>Pooideae</taxon>
        <taxon>Triticodae</taxon>
        <taxon>Triticeae</taxon>
        <taxon>Triticinae</taxon>
        <taxon>Aegilops</taxon>
    </lineage>
</organism>
<dbReference type="EnsemblPlants" id="AET1Gv20589400.1">
    <property type="protein sequence ID" value="AET1Gv20589400.1"/>
    <property type="gene ID" value="AET1Gv20589400"/>
</dbReference>
<protein>
    <recommendedName>
        <fullName evidence="3">Endonuclease/exonuclease/phosphatase domain-containing protein</fullName>
    </recommendedName>
</protein>
<reference evidence="1" key="3">
    <citation type="journal article" date="2017" name="Nature">
        <title>Genome sequence of the progenitor of the wheat D genome Aegilops tauschii.</title>
        <authorList>
            <person name="Luo M.C."/>
            <person name="Gu Y.Q."/>
            <person name="Puiu D."/>
            <person name="Wang H."/>
            <person name="Twardziok S.O."/>
            <person name="Deal K.R."/>
            <person name="Huo N."/>
            <person name="Zhu T."/>
            <person name="Wang L."/>
            <person name="Wang Y."/>
            <person name="McGuire P.E."/>
            <person name="Liu S."/>
            <person name="Long H."/>
            <person name="Ramasamy R.K."/>
            <person name="Rodriguez J.C."/>
            <person name="Van S.L."/>
            <person name="Yuan L."/>
            <person name="Wang Z."/>
            <person name="Xia Z."/>
            <person name="Xiao L."/>
            <person name="Anderson O.D."/>
            <person name="Ouyang S."/>
            <person name="Liang Y."/>
            <person name="Zimin A.V."/>
            <person name="Pertea G."/>
            <person name="Qi P."/>
            <person name="Bennetzen J.L."/>
            <person name="Dai X."/>
            <person name="Dawson M.W."/>
            <person name="Muller H.G."/>
            <person name="Kugler K."/>
            <person name="Rivarola-Duarte L."/>
            <person name="Spannagl M."/>
            <person name="Mayer K.F.X."/>
            <person name="Lu F.H."/>
            <person name="Bevan M.W."/>
            <person name="Leroy P."/>
            <person name="Li P."/>
            <person name="You F.M."/>
            <person name="Sun Q."/>
            <person name="Liu Z."/>
            <person name="Lyons E."/>
            <person name="Wicker T."/>
            <person name="Salzberg S.L."/>
            <person name="Devos K.M."/>
            <person name="Dvorak J."/>
        </authorList>
    </citation>
    <scope>NUCLEOTIDE SEQUENCE [LARGE SCALE GENOMIC DNA]</scope>
    <source>
        <strain evidence="1">cv. AL8/78</strain>
    </source>
</reference>
<reference evidence="1" key="5">
    <citation type="journal article" date="2021" name="G3 (Bethesda)">
        <title>Aegilops tauschii genome assembly Aet v5.0 features greater sequence contiguity and improved annotation.</title>
        <authorList>
            <person name="Wang L."/>
            <person name="Zhu T."/>
            <person name="Rodriguez J.C."/>
            <person name="Deal K.R."/>
            <person name="Dubcovsky J."/>
            <person name="McGuire P.E."/>
            <person name="Lux T."/>
            <person name="Spannagl M."/>
            <person name="Mayer K.F.X."/>
            <person name="Baldrich P."/>
            <person name="Meyers B.C."/>
            <person name="Huo N."/>
            <person name="Gu Y.Q."/>
            <person name="Zhou H."/>
            <person name="Devos K.M."/>
            <person name="Bennetzen J.L."/>
            <person name="Unver T."/>
            <person name="Budak H."/>
            <person name="Gulick P.J."/>
            <person name="Galiba G."/>
            <person name="Kalapos B."/>
            <person name="Nelson D.R."/>
            <person name="Li P."/>
            <person name="You F.M."/>
            <person name="Luo M.C."/>
            <person name="Dvorak J."/>
        </authorList>
    </citation>
    <scope>NUCLEOTIDE SEQUENCE [LARGE SCALE GENOMIC DNA]</scope>
    <source>
        <strain evidence="1">cv. AL8/78</strain>
    </source>
</reference>
<name>A0A452Z0F0_AEGTS</name>
<evidence type="ECO:0000313" key="1">
    <source>
        <dbReference type="EnsemblPlants" id="AET1Gv20589400.1"/>
    </source>
</evidence>
<accession>A0A452Z0F0</accession>
<reference evidence="2" key="1">
    <citation type="journal article" date="2014" name="Science">
        <title>Ancient hybridizations among the ancestral genomes of bread wheat.</title>
        <authorList>
            <consortium name="International Wheat Genome Sequencing Consortium,"/>
            <person name="Marcussen T."/>
            <person name="Sandve S.R."/>
            <person name="Heier L."/>
            <person name="Spannagl M."/>
            <person name="Pfeifer M."/>
            <person name="Jakobsen K.S."/>
            <person name="Wulff B.B."/>
            <person name="Steuernagel B."/>
            <person name="Mayer K.F."/>
            <person name="Olsen O.A."/>
        </authorList>
    </citation>
    <scope>NUCLEOTIDE SEQUENCE [LARGE SCALE GENOMIC DNA]</scope>
    <source>
        <strain evidence="2">cv. AL8/78</strain>
    </source>
</reference>
<dbReference type="AlphaFoldDB" id="A0A452Z0F0"/>
<evidence type="ECO:0000313" key="2">
    <source>
        <dbReference type="Proteomes" id="UP000015105"/>
    </source>
</evidence>
<evidence type="ECO:0008006" key="3">
    <source>
        <dbReference type="Google" id="ProtNLM"/>
    </source>
</evidence>
<reference evidence="2" key="2">
    <citation type="journal article" date="2017" name="Nat. Plants">
        <title>The Aegilops tauschii genome reveals multiple impacts of transposons.</title>
        <authorList>
            <person name="Zhao G."/>
            <person name="Zou C."/>
            <person name="Li K."/>
            <person name="Wang K."/>
            <person name="Li T."/>
            <person name="Gao L."/>
            <person name="Zhang X."/>
            <person name="Wang H."/>
            <person name="Yang Z."/>
            <person name="Liu X."/>
            <person name="Jiang W."/>
            <person name="Mao L."/>
            <person name="Kong X."/>
            <person name="Jiao Y."/>
            <person name="Jia J."/>
        </authorList>
    </citation>
    <scope>NUCLEOTIDE SEQUENCE [LARGE SCALE GENOMIC DNA]</scope>
    <source>
        <strain evidence="2">cv. AL8/78</strain>
    </source>
</reference>
<reference evidence="1" key="4">
    <citation type="submission" date="2019-03" db="UniProtKB">
        <authorList>
            <consortium name="EnsemblPlants"/>
        </authorList>
    </citation>
    <scope>IDENTIFICATION</scope>
</reference>